<feature type="non-terminal residue" evidence="5">
    <location>
        <position position="222"/>
    </location>
</feature>
<feature type="domain" description="Primosomal protein N' 3' DNA-binding" evidence="4">
    <location>
        <begin position="3"/>
        <end position="95"/>
    </location>
</feature>
<dbReference type="GO" id="GO:0043138">
    <property type="term" value="F:3'-5' DNA helicase activity"/>
    <property type="evidence" value="ECO:0007669"/>
    <property type="project" value="TreeGrafter"/>
</dbReference>
<dbReference type="GO" id="GO:0003677">
    <property type="term" value="F:DNA binding"/>
    <property type="evidence" value="ECO:0007669"/>
    <property type="project" value="UniProtKB-KW"/>
</dbReference>
<keyword evidence="3" id="KW-0238">DNA-binding</keyword>
<name>A0A383C0W6_9ZZZZ</name>
<dbReference type="PANTHER" id="PTHR30580:SF0">
    <property type="entry name" value="PRIMOSOMAL PROTEIN N"/>
    <property type="match status" value="1"/>
</dbReference>
<dbReference type="Gene3D" id="3.40.1440.60">
    <property type="entry name" value="PriA, 3(prime) DNA-binding domain"/>
    <property type="match status" value="1"/>
</dbReference>
<dbReference type="AlphaFoldDB" id="A0A383C0W6"/>
<evidence type="ECO:0000256" key="3">
    <source>
        <dbReference type="ARBA" id="ARBA00023125"/>
    </source>
</evidence>
<dbReference type="Pfam" id="PF17764">
    <property type="entry name" value="PriA_3primeBD"/>
    <property type="match status" value="1"/>
</dbReference>
<accession>A0A383C0W6</accession>
<dbReference type="InterPro" id="IPR042115">
    <property type="entry name" value="PriA_3primeBD_sf"/>
</dbReference>
<gene>
    <name evidence="5" type="ORF">METZ01_LOCUS478666</name>
</gene>
<evidence type="ECO:0000259" key="4">
    <source>
        <dbReference type="Pfam" id="PF17764"/>
    </source>
</evidence>
<sequence length="222" mass="24871">MVEVAIPLPIRHTFTYSVEAAPPPVGTRVRVPFRREERIGWVVGEHSGEPVQGIKPVLAVLDDGPSVPPDLIDLCRWISEYYVAPFGIALKAALPSVLSDVSRDYIALTGQVQQEGMRSREKRLFELLERHDAPQPVRTLRKTLAMGSIWPEIRSLSTRQLIMHRTVPPAEPTAKTRRVVKIARHLESLGHREDIFGRATRQREAYELLEASGGAAELAHLI</sequence>
<organism evidence="5">
    <name type="scientific">marine metagenome</name>
    <dbReference type="NCBI Taxonomy" id="408172"/>
    <lineage>
        <taxon>unclassified sequences</taxon>
        <taxon>metagenomes</taxon>
        <taxon>ecological metagenomes</taxon>
    </lineage>
</organism>
<dbReference type="GO" id="GO:0006302">
    <property type="term" value="P:double-strand break repair"/>
    <property type="evidence" value="ECO:0007669"/>
    <property type="project" value="TreeGrafter"/>
</dbReference>
<proteinExistence type="predicted"/>
<protein>
    <recommendedName>
        <fullName evidence="4">Primosomal protein N' 3' DNA-binding domain-containing protein</fullName>
    </recommendedName>
</protein>
<dbReference type="PANTHER" id="PTHR30580">
    <property type="entry name" value="PRIMOSOMAL PROTEIN N"/>
    <property type="match status" value="1"/>
</dbReference>
<dbReference type="EMBL" id="UINC01204888">
    <property type="protein sequence ID" value="SVE25812.1"/>
    <property type="molecule type" value="Genomic_DNA"/>
</dbReference>
<dbReference type="GO" id="GO:0005524">
    <property type="term" value="F:ATP binding"/>
    <property type="evidence" value="ECO:0007669"/>
    <property type="project" value="UniProtKB-KW"/>
</dbReference>
<keyword evidence="2" id="KW-0067">ATP-binding</keyword>
<reference evidence="5" key="1">
    <citation type="submission" date="2018-05" db="EMBL/GenBank/DDBJ databases">
        <authorList>
            <person name="Lanie J.A."/>
            <person name="Ng W.-L."/>
            <person name="Kazmierczak K.M."/>
            <person name="Andrzejewski T.M."/>
            <person name="Davidsen T.M."/>
            <person name="Wayne K.J."/>
            <person name="Tettelin H."/>
            <person name="Glass J.I."/>
            <person name="Rusch D."/>
            <person name="Podicherti R."/>
            <person name="Tsui H.-C.T."/>
            <person name="Winkler M.E."/>
        </authorList>
    </citation>
    <scope>NUCLEOTIDE SEQUENCE</scope>
</reference>
<keyword evidence="1" id="KW-0547">Nucleotide-binding</keyword>
<dbReference type="GO" id="GO:0006310">
    <property type="term" value="P:DNA recombination"/>
    <property type="evidence" value="ECO:0007669"/>
    <property type="project" value="TreeGrafter"/>
</dbReference>
<dbReference type="GO" id="GO:0006270">
    <property type="term" value="P:DNA replication initiation"/>
    <property type="evidence" value="ECO:0007669"/>
    <property type="project" value="TreeGrafter"/>
</dbReference>
<evidence type="ECO:0000256" key="2">
    <source>
        <dbReference type="ARBA" id="ARBA00022840"/>
    </source>
</evidence>
<evidence type="ECO:0000256" key="1">
    <source>
        <dbReference type="ARBA" id="ARBA00022741"/>
    </source>
</evidence>
<evidence type="ECO:0000313" key="5">
    <source>
        <dbReference type="EMBL" id="SVE25812.1"/>
    </source>
</evidence>
<dbReference type="InterPro" id="IPR041222">
    <property type="entry name" value="PriA_3primeBD"/>
</dbReference>